<dbReference type="InterPro" id="IPR002734">
    <property type="entry name" value="RibDG_C"/>
</dbReference>
<feature type="domain" description="Bacterial bifunctional deaminase-reductase C-terminal" evidence="1">
    <location>
        <begin position="2"/>
        <end position="163"/>
    </location>
</feature>
<dbReference type="Gene3D" id="3.40.430.10">
    <property type="entry name" value="Dihydrofolate Reductase, subunit A"/>
    <property type="match status" value="1"/>
</dbReference>
<dbReference type="Pfam" id="PF01872">
    <property type="entry name" value="RibD_C"/>
    <property type="match status" value="1"/>
</dbReference>
<dbReference type="GO" id="GO:0008703">
    <property type="term" value="F:5-amino-6-(5-phosphoribosylamino)uracil reductase activity"/>
    <property type="evidence" value="ECO:0007669"/>
    <property type="project" value="InterPro"/>
</dbReference>
<dbReference type="Proteomes" id="UP000231246">
    <property type="component" value="Unassembled WGS sequence"/>
</dbReference>
<reference evidence="2 3" key="1">
    <citation type="submission" date="2017-09" db="EMBL/GenBank/DDBJ databases">
        <title>Depth-based differentiation of microbial function through sediment-hosted aquifers and enrichment of novel symbionts in the deep terrestrial subsurface.</title>
        <authorList>
            <person name="Probst A.J."/>
            <person name="Ladd B."/>
            <person name="Jarett J.K."/>
            <person name="Geller-Mcgrath D.E."/>
            <person name="Sieber C.M."/>
            <person name="Emerson J.B."/>
            <person name="Anantharaman K."/>
            <person name="Thomas B.C."/>
            <person name="Malmstrom R."/>
            <person name="Stieglmeier M."/>
            <person name="Klingl A."/>
            <person name="Woyke T."/>
            <person name="Ryan C.M."/>
            <person name="Banfield J.F."/>
        </authorList>
    </citation>
    <scope>NUCLEOTIDE SEQUENCE [LARGE SCALE GENOMIC DNA]</scope>
    <source>
        <strain evidence="2">CG22_combo_CG10-13_8_21_14_all_38_20</strain>
    </source>
</reference>
<organism evidence="2 3">
    <name type="scientific">Candidatus Roizmanbacteria bacterium CG22_combo_CG10-13_8_21_14_all_38_20</name>
    <dbReference type="NCBI Taxonomy" id="1974862"/>
    <lineage>
        <taxon>Bacteria</taxon>
        <taxon>Candidatus Roizmaniibacteriota</taxon>
    </lineage>
</organism>
<dbReference type="InterPro" id="IPR050765">
    <property type="entry name" value="Riboflavin_Biosynth_HTPR"/>
</dbReference>
<dbReference type="EMBL" id="PCTA01000035">
    <property type="protein sequence ID" value="PIP61051.1"/>
    <property type="molecule type" value="Genomic_DNA"/>
</dbReference>
<gene>
    <name evidence="2" type="ORF">COW99_06035</name>
</gene>
<dbReference type="InterPro" id="IPR024072">
    <property type="entry name" value="DHFR-like_dom_sf"/>
</dbReference>
<dbReference type="GO" id="GO:0009231">
    <property type="term" value="P:riboflavin biosynthetic process"/>
    <property type="evidence" value="ECO:0007669"/>
    <property type="project" value="InterPro"/>
</dbReference>
<dbReference type="SUPFAM" id="SSF53597">
    <property type="entry name" value="Dihydrofolate reductase-like"/>
    <property type="match status" value="1"/>
</dbReference>
<dbReference type="AlphaFoldDB" id="A0A2H0BTU6"/>
<dbReference type="PANTHER" id="PTHR38011">
    <property type="entry name" value="DIHYDROFOLATE REDUCTASE FAMILY PROTEIN (AFU_ORTHOLOGUE AFUA_8G06820)"/>
    <property type="match status" value="1"/>
</dbReference>
<evidence type="ECO:0000313" key="2">
    <source>
        <dbReference type="EMBL" id="PIP61051.1"/>
    </source>
</evidence>
<sequence length="174" mass="19621">MKIIMVIVASVNGKITNGNPNIYSWTSKEDSVHFYSLINNHNLIVMGRKTFEAAKGKIMLTPDKLRIVLTKNPANYNKKSVPGQLEFSNEAPTKLINHLKKLGYSKLLLVGGSKINGLFLKNELVNEIYLTIEPKLFGKGNELLETVNLEQDLKLLNFKKLNNKGTLLLHYKVI</sequence>
<accession>A0A2H0BTU6</accession>
<evidence type="ECO:0000313" key="3">
    <source>
        <dbReference type="Proteomes" id="UP000231246"/>
    </source>
</evidence>
<evidence type="ECO:0000259" key="1">
    <source>
        <dbReference type="Pfam" id="PF01872"/>
    </source>
</evidence>
<protein>
    <recommendedName>
        <fullName evidence="1">Bacterial bifunctional deaminase-reductase C-terminal domain-containing protein</fullName>
    </recommendedName>
</protein>
<name>A0A2H0BTU6_9BACT</name>
<proteinExistence type="predicted"/>
<comment type="caution">
    <text evidence="2">The sequence shown here is derived from an EMBL/GenBank/DDBJ whole genome shotgun (WGS) entry which is preliminary data.</text>
</comment>